<evidence type="ECO:0000256" key="1">
    <source>
        <dbReference type="ARBA" id="ARBA00004196"/>
    </source>
</evidence>
<evidence type="ECO:0000259" key="9">
    <source>
        <dbReference type="Pfam" id="PF25990"/>
    </source>
</evidence>
<comment type="caution">
    <text evidence="10">The sequence shown here is derived from an EMBL/GenBank/DDBJ whole genome shotgun (WGS) entry which is preliminary data.</text>
</comment>
<dbReference type="PRINTS" id="PR01490">
    <property type="entry name" value="RTXTOXIND"/>
</dbReference>
<name>G9QN24_9BACI</name>
<dbReference type="AlphaFoldDB" id="G9QN24"/>
<evidence type="ECO:0000313" key="10">
    <source>
        <dbReference type="EMBL" id="EHL76591.1"/>
    </source>
</evidence>
<feature type="domain" description="YknX-like C-terminal permuted SH3-like" evidence="8">
    <location>
        <begin position="331"/>
        <end position="399"/>
    </location>
</feature>
<dbReference type="SUPFAM" id="SSF111369">
    <property type="entry name" value="HlyD-like secretion proteins"/>
    <property type="match status" value="1"/>
</dbReference>
<accession>G9QN24</accession>
<evidence type="ECO:0000256" key="2">
    <source>
        <dbReference type="ARBA" id="ARBA00009477"/>
    </source>
</evidence>
<protein>
    <submittedName>
        <fullName evidence="10">Efflux transporter, RND family, MFP subunit</fullName>
    </submittedName>
</protein>
<evidence type="ECO:0000259" key="6">
    <source>
        <dbReference type="Pfam" id="PF25982"/>
    </source>
</evidence>
<organism evidence="10 11">
    <name type="scientific">Bacillus smithii 7_3_47FAA</name>
    <dbReference type="NCBI Taxonomy" id="665952"/>
    <lineage>
        <taxon>Bacteria</taxon>
        <taxon>Bacillati</taxon>
        <taxon>Bacillota</taxon>
        <taxon>Bacilli</taxon>
        <taxon>Bacillales</taxon>
        <taxon>Bacillaceae</taxon>
        <taxon>Bacillus</taxon>
    </lineage>
</organism>
<dbReference type="Pfam" id="PF25990">
    <property type="entry name" value="Beta-barrel_YknX"/>
    <property type="match status" value="1"/>
</dbReference>
<feature type="coiled-coil region" evidence="4">
    <location>
        <begin position="118"/>
        <end position="182"/>
    </location>
</feature>
<keyword evidence="5" id="KW-1133">Transmembrane helix</keyword>
<dbReference type="GO" id="GO:0022857">
    <property type="term" value="F:transmembrane transporter activity"/>
    <property type="evidence" value="ECO:0007669"/>
    <property type="project" value="InterPro"/>
</dbReference>
<dbReference type="InterPro" id="IPR058638">
    <property type="entry name" value="HH_YknX-like"/>
</dbReference>
<dbReference type="Gene3D" id="2.40.30.170">
    <property type="match status" value="1"/>
</dbReference>
<dbReference type="GO" id="GO:0016020">
    <property type="term" value="C:membrane"/>
    <property type="evidence" value="ECO:0007669"/>
    <property type="project" value="InterPro"/>
</dbReference>
<dbReference type="InterPro" id="IPR058639">
    <property type="entry name" value="BSH_YknX-like"/>
</dbReference>
<dbReference type="PANTHER" id="PTHR32347">
    <property type="entry name" value="EFFLUX SYSTEM COMPONENT YKNX-RELATED"/>
    <property type="match status" value="1"/>
</dbReference>
<keyword evidence="11" id="KW-1185">Reference proteome</keyword>
<feature type="transmembrane region" description="Helical" evidence="5">
    <location>
        <begin position="15"/>
        <end position="34"/>
    </location>
</feature>
<dbReference type="Pfam" id="PF25984">
    <property type="entry name" value="BSH_YknX"/>
    <property type="match status" value="1"/>
</dbReference>
<keyword evidence="5" id="KW-0472">Membrane</keyword>
<dbReference type="GO" id="GO:0030313">
    <property type="term" value="C:cell envelope"/>
    <property type="evidence" value="ECO:0007669"/>
    <property type="project" value="UniProtKB-SubCell"/>
</dbReference>
<dbReference type="InterPro" id="IPR058637">
    <property type="entry name" value="YknX-like_C"/>
</dbReference>
<dbReference type="Gene3D" id="2.40.50.100">
    <property type="match status" value="1"/>
</dbReference>
<comment type="similarity">
    <text evidence="2">Belongs to the membrane fusion protein (MFP) (TC 8.A.1) family.</text>
</comment>
<keyword evidence="5" id="KW-0812">Transmembrane</keyword>
<evidence type="ECO:0000256" key="3">
    <source>
        <dbReference type="ARBA" id="ARBA00023054"/>
    </source>
</evidence>
<evidence type="ECO:0000256" key="4">
    <source>
        <dbReference type="SAM" id="Coils"/>
    </source>
</evidence>
<dbReference type="InterPro" id="IPR058636">
    <property type="entry name" value="Beta-barrel_YknX"/>
</dbReference>
<dbReference type="Proteomes" id="UP000011747">
    <property type="component" value="Unassembled WGS sequence"/>
</dbReference>
<dbReference type="RefSeq" id="WP_003354704.1">
    <property type="nucleotide sequence ID" value="NZ_JH414757.1"/>
</dbReference>
<sequence>MELERTEKVNTKKKWIVAGIAVLILLVVAINVIFMEKRKNETKSVQLMSVTKRPISNTKLISGQVVPGKVETIYLDPSKGKIKEIYVKEGQEVEKGQKLFTYENDDLNLQLKQASIDKKITMLNYNQVNDKIKALEKEKKAASDNASLSSLESQLEELENQKKSIELEMEKNQLQEEELQSKLYQLTIHSPINGYVKNLHQDLEESTGITDEGTSSETMGLQGTPIMNIVSKEPFQIQGTLTELQKAQIQANQPIKVTANAVPNKSWNGKIVEVSEFPAATNSGTGQFSGEAGQSTSNLSYYTFKAKLHSQEGLSPGYHVAIQVVLSSKKVLTVPQNSVQEKGGSTFVYVMSKGKVQKRNITTGISTGEWTEVVDGLKEGEKVVKNPSHTMDSGMEVEIK</sequence>
<comment type="subcellular location">
    <subcellularLocation>
        <location evidence="1">Cell envelope</location>
    </subcellularLocation>
</comment>
<dbReference type="NCBIfam" id="TIGR01730">
    <property type="entry name" value="RND_mfp"/>
    <property type="match status" value="1"/>
</dbReference>
<evidence type="ECO:0000259" key="8">
    <source>
        <dbReference type="Pfam" id="PF25989"/>
    </source>
</evidence>
<evidence type="ECO:0000256" key="5">
    <source>
        <dbReference type="SAM" id="Phobius"/>
    </source>
</evidence>
<dbReference type="HOGENOM" id="CLU_018816_14_5_9"/>
<dbReference type="PANTHER" id="PTHR32347:SF14">
    <property type="entry name" value="EFFLUX SYSTEM COMPONENT YKNX-RELATED"/>
    <property type="match status" value="1"/>
</dbReference>
<proteinExistence type="inferred from homology"/>
<feature type="domain" description="YknX-like beta-barrel" evidence="9">
    <location>
        <begin position="235"/>
        <end position="324"/>
    </location>
</feature>
<gene>
    <name evidence="10" type="ORF">HMPREF1015_00941</name>
</gene>
<feature type="domain" description="YknX-like alpha-helical hairpin" evidence="6">
    <location>
        <begin position="105"/>
        <end position="182"/>
    </location>
</feature>
<dbReference type="Pfam" id="PF25982">
    <property type="entry name" value="HH_YknX"/>
    <property type="match status" value="1"/>
</dbReference>
<dbReference type="PATRIC" id="fig|665952.3.peg.2516"/>
<dbReference type="InterPro" id="IPR006143">
    <property type="entry name" value="RND_pump_MFP"/>
</dbReference>
<reference evidence="10 11" key="1">
    <citation type="submission" date="2011-09" db="EMBL/GenBank/DDBJ databases">
        <title>The Genome Sequence of Bacillus smithii 7_3_47FAA.</title>
        <authorList>
            <consortium name="The Broad Institute Genome Sequencing Platform"/>
            <person name="Earl A."/>
            <person name="Ward D."/>
            <person name="Feldgarden M."/>
            <person name="Gevers D."/>
            <person name="Daigneault M."/>
            <person name="Strauss J."/>
            <person name="Allen-Vercoe E."/>
            <person name="Young S.K."/>
            <person name="Zeng Q."/>
            <person name="Gargeya S."/>
            <person name="Fitzgerald M."/>
            <person name="Haas B."/>
            <person name="Abouelleil A."/>
            <person name="Alvarado L."/>
            <person name="Arachchi H.M."/>
            <person name="Berlin A."/>
            <person name="Brown A."/>
            <person name="Chapman S.B."/>
            <person name="Chen Z."/>
            <person name="Dunbar C."/>
            <person name="Freedman E."/>
            <person name="Gearin G."/>
            <person name="Goldberg J."/>
            <person name="Griggs A."/>
            <person name="Gujja S."/>
            <person name="Heiman D."/>
            <person name="Howarth C."/>
            <person name="Larson L."/>
            <person name="Lui A."/>
            <person name="MacDonald P.J.P."/>
            <person name="Montmayeur A."/>
            <person name="Murphy C."/>
            <person name="Neiman D."/>
            <person name="Pearson M."/>
            <person name="Priest M."/>
            <person name="Roberts A."/>
            <person name="Saif S."/>
            <person name="Shea T."/>
            <person name="Shenoy N."/>
            <person name="Sisk P."/>
            <person name="Stolte C."/>
            <person name="Sykes S."/>
            <person name="Wortman J."/>
            <person name="Nusbaum C."/>
            <person name="Birren B."/>
        </authorList>
    </citation>
    <scope>NUCLEOTIDE SEQUENCE [LARGE SCALE GENOMIC DNA]</scope>
    <source>
        <strain evidence="10 11">7_3_47FAA</strain>
    </source>
</reference>
<dbReference type="Gene3D" id="2.40.420.20">
    <property type="match status" value="1"/>
</dbReference>
<dbReference type="EMBL" id="ACWF01000122">
    <property type="protein sequence ID" value="EHL76591.1"/>
    <property type="molecule type" value="Genomic_DNA"/>
</dbReference>
<evidence type="ECO:0000259" key="7">
    <source>
        <dbReference type="Pfam" id="PF25984"/>
    </source>
</evidence>
<dbReference type="Pfam" id="PF25989">
    <property type="entry name" value="YknX_C"/>
    <property type="match status" value="1"/>
</dbReference>
<evidence type="ECO:0000313" key="11">
    <source>
        <dbReference type="Proteomes" id="UP000011747"/>
    </source>
</evidence>
<keyword evidence="3 4" id="KW-0175">Coiled coil</keyword>
<dbReference type="InterPro" id="IPR050465">
    <property type="entry name" value="UPF0194_transport"/>
</dbReference>
<feature type="domain" description="YknX-like barrel-sandwich hybrid" evidence="7">
    <location>
        <begin position="71"/>
        <end position="207"/>
    </location>
</feature>